<organism evidence="1 2">
    <name type="scientific">Peronosclerospora sorghi</name>
    <dbReference type="NCBI Taxonomy" id="230839"/>
    <lineage>
        <taxon>Eukaryota</taxon>
        <taxon>Sar</taxon>
        <taxon>Stramenopiles</taxon>
        <taxon>Oomycota</taxon>
        <taxon>Peronosporomycetes</taxon>
        <taxon>Peronosporales</taxon>
        <taxon>Peronosporaceae</taxon>
        <taxon>Peronosclerospora</taxon>
    </lineage>
</organism>
<dbReference type="Proteomes" id="UP001163321">
    <property type="component" value="Chromosome 8"/>
</dbReference>
<evidence type="ECO:0000313" key="1">
    <source>
        <dbReference type="EMBL" id="KAI9908647.1"/>
    </source>
</evidence>
<reference evidence="1 2" key="1">
    <citation type="journal article" date="2022" name="bioRxiv">
        <title>The genome of the oomycete Peronosclerospora sorghi, a cosmopolitan pathogen of maize and sorghum, is inflated with dispersed pseudogenes.</title>
        <authorList>
            <person name="Fletcher K."/>
            <person name="Martin F."/>
            <person name="Isakeit T."/>
            <person name="Cavanaugh K."/>
            <person name="Magill C."/>
            <person name="Michelmore R."/>
        </authorList>
    </citation>
    <scope>NUCLEOTIDE SEQUENCE [LARGE SCALE GENOMIC DNA]</scope>
    <source>
        <strain evidence="1">P6</strain>
    </source>
</reference>
<keyword evidence="2" id="KW-1185">Reference proteome</keyword>
<accession>A0ACC0VQA3</accession>
<evidence type="ECO:0000313" key="2">
    <source>
        <dbReference type="Proteomes" id="UP001163321"/>
    </source>
</evidence>
<gene>
    <name evidence="1" type="ORF">PsorP6_003243</name>
</gene>
<proteinExistence type="predicted"/>
<name>A0ACC0VQA3_9STRA</name>
<comment type="caution">
    <text evidence="1">The sequence shown here is derived from an EMBL/GenBank/DDBJ whole genome shotgun (WGS) entry which is preliminary data.</text>
</comment>
<protein>
    <submittedName>
        <fullName evidence="1">Uncharacterized protein</fullName>
    </submittedName>
</protein>
<sequence>MEQSMGLTYLDNKALTFAPSNFDANMYTSNIDCSKNMTPHFFAPSETLVALASSHQEEKFPSDHDKDFQTVVENSRHCYELSRSKRRCDFRVTGNSTRTKNRTSDPLPISYIPHDKDNVLDST</sequence>
<dbReference type="EMBL" id="CM047587">
    <property type="protein sequence ID" value="KAI9908647.1"/>
    <property type="molecule type" value="Genomic_DNA"/>
</dbReference>